<sequence>MRIWSKNMNNDSIAITGSRGFIGTRLTAQLRLKGLDLLEISHSLDSIDITNWEQVKTIPKRDVLVHLAGMTNIPESFNHPRDVYTINTFGTLNMLEWCRLNDVKRFIYASTFVYGNPQYTPVDEKHPTLPNNPYSQSKLIGEELCNAYCRDYGIDVISLRLFNVYGPHQKGDYLIPHIIRQLESGKVSLKDPLPKRDFVYIDDVIDSFECALDSGLGGCNVFNIANGKSNSVREIADMLAETYFFEKGQRADIDYTCEKRQSEVSDTIANIEKAKNIIKWEPKTDIKTGLAQTLRTYLNEYKK</sequence>
<dbReference type="KEGG" id="mbu:Mbur_1582"/>
<dbReference type="SUPFAM" id="SSF51735">
    <property type="entry name" value="NAD(P)-binding Rossmann-fold domains"/>
    <property type="match status" value="1"/>
</dbReference>
<dbReference type="STRING" id="259564.Mbur_1582"/>
<evidence type="ECO:0000313" key="3">
    <source>
        <dbReference type="EMBL" id="ABE52486.1"/>
    </source>
</evidence>
<dbReference type="Gene3D" id="3.40.50.720">
    <property type="entry name" value="NAD(P)-binding Rossmann-like Domain"/>
    <property type="match status" value="1"/>
</dbReference>
<keyword evidence="4" id="KW-1185">Reference proteome</keyword>
<accession>Q12VP0</accession>
<dbReference type="HOGENOM" id="CLU_007383_1_7_2"/>
<gene>
    <name evidence="3" type="ordered locus">Mbur_1582</name>
</gene>
<dbReference type="InterPro" id="IPR036291">
    <property type="entry name" value="NAD(P)-bd_dom_sf"/>
</dbReference>
<dbReference type="Proteomes" id="UP000001979">
    <property type="component" value="Chromosome"/>
</dbReference>
<evidence type="ECO:0000313" key="4">
    <source>
        <dbReference type="Proteomes" id="UP000001979"/>
    </source>
</evidence>
<dbReference type="PANTHER" id="PTHR43000">
    <property type="entry name" value="DTDP-D-GLUCOSE 4,6-DEHYDRATASE-RELATED"/>
    <property type="match status" value="1"/>
</dbReference>
<dbReference type="Pfam" id="PF01370">
    <property type="entry name" value="Epimerase"/>
    <property type="match status" value="1"/>
</dbReference>
<protein>
    <submittedName>
        <fullName evidence="3">NAD-dependent sugar epimerase</fullName>
    </submittedName>
</protein>
<evidence type="ECO:0000259" key="2">
    <source>
        <dbReference type="Pfam" id="PF01370"/>
    </source>
</evidence>
<proteinExistence type="inferred from homology"/>
<dbReference type="AlphaFoldDB" id="Q12VP0"/>
<dbReference type="EMBL" id="CP000300">
    <property type="protein sequence ID" value="ABE52486.1"/>
    <property type="molecule type" value="Genomic_DNA"/>
</dbReference>
<comment type="similarity">
    <text evidence="1">Belongs to the NAD(P)-dependent epimerase/dehydratase family.</text>
</comment>
<feature type="domain" description="NAD-dependent epimerase/dehydratase" evidence="2">
    <location>
        <begin position="13"/>
        <end position="225"/>
    </location>
</feature>
<organism evidence="3 4">
    <name type="scientific">Methanococcoides burtonii (strain DSM 6242 / NBRC 107633 / OCM 468 / ACE-M)</name>
    <dbReference type="NCBI Taxonomy" id="259564"/>
    <lineage>
        <taxon>Archaea</taxon>
        <taxon>Methanobacteriati</taxon>
        <taxon>Methanobacteriota</taxon>
        <taxon>Stenosarchaea group</taxon>
        <taxon>Methanomicrobia</taxon>
        <taxon>Methanosarcinales</taxon>
        <taxon>Methanosarcinaceae</taxon>
        <taxon>Methanococcoides</taxon>
    </lineage>
</organism>
<evidence type="ECO:0000256" key="1">
    <source>
        <dbReference type="ARBA" id="ARBA00007637"/>
    </source>
</evidence>
<reference evidence="4" key="1">
    <citation type="journal article" date="2009" name="ISME J.">
        <title>The genome sequence of the psychrophilic archaeon, Methanococcoides burtonii: the role of genome evolution in cold adaptation.</title>
        <authorList>
            <person name="Allen M.A."/>
            <person name="Lauro F.M."/>
            <person name="Williams T.J."/>
            <person name="Burg D."/>
            <person name="Siddiqui K.S."/>
            <person name="De Francisci D."/>
            <person name="Chong K.W."/>
            <person name="Pilak O."/>
            <person name="Chew H.H."/>
            <person name="De Maere M.Z."/>
            <person name="Ting L."/>
            <person name="Katrib M."/>
            <person name="Ng C."/>
            <person name="Sowers K.R."/>
            <person name="Galperin M.Y."/>
            <person name="Anderson I.J."/>
            <person name="Ivanova N."/>
            <person name="Dalin E."/>
            <person name="Martinez M."/>
            <person name="Lapidus A."/>
            <person name="Hauser L."/>
            <person name="Land M."/>
            <person name="Thomas T."/>
            <person name="Cavicchioli R."/>
        </authorList>
    </citation>
    <scope>NUCLEOTIDE SEQUENCE [LARGE SCALE GENOMIC DNA]</scope>
    <source>
        <strain evidence="4">DSM 6242 / NBRC 107633 / OCM 468 / ACE-M</strain>
    </source>
</reference>
<dbReference type="PRINTS" id="PR01713">
    <property type="entry name" value="NUCEPIMERASE"/>
</dbReference>
<name>Q12VP0_METBU</name>
<dbReference type="InterPro" id="IPR001509">
    <property type="entry name" value="Epimerase_deHydtase"/>
</dbReference>